<dbReference type="SMART" id="SM00822">
    <property type="entry name" value="PKS_KR"/>
    <property type="match status" value="1"/>
</dbReference>
<dbReference type="PANTHER" id="PTHR42760">
    <property type="entry name" value="SHORT-CHAIN DEHYDROGENASES/REDUCTASES FAMILY MEMBER"/>
    <property type="match status" value="1"/>
</dbReference>
<evidence type="ECO:0000256" key="1">
    <source>
        <dbReference type="ARBA" id="ARBA00006484"/>
    </source>
</evidence>
<evidence type="ECO:0000259" key="2">
    <source>
        <dbReference type="SMART" id="SM00822"/>
    </source>
</evidence>
<dbReference type="GO" id="GO:0016616">
    <property type="term" value="F:oxidoreductase activity, acting on the CH-OH group of donors, NAD or NADP as acceptor"/>
    <property type="evidence" value="ECO:0007669"/>
    <property type="project" value="TreeGrafter"/>
</dbReference>
<name>A0A2K9MGV5_9RHOB</name>
<dbReference type="CDD" id="cd05233">
    <property type="entry name" value="SDR_c"/>
    <property type="match status" value="1"/>
</dbReference>
<dbReference type="Proteomes" id="UP000234882">
    <property type="component" value="Chromosome"/>
</dbReference>
<organism evidence="3 4">
    <name type="scientific">Paracoccus jeotgali</name>
    <dbReference type="NCBI Taxonomy" id="2065379"/>
    <lineage>
        <taxon>Bacteria</taxon>
        <taxon>Pseudomonadati</taxon>
        <taxon>Pseudomonadota</taxon>
        <taxon>Alphaproteobacteria</taxon>
        <taxon>Rhodobacterales</taxon>
        <taxon>Paracoccaceae</taxon>
        <taxon>Paracoccus</taxon>
    </lineage>
</organism>
<evidence type="ECO:0000313" key="3">
    <source>
        <dbReference type="EMBL" id="AUM74853.1"/>
    </source>
</evidence>
<protein>
    <submittedName>
        <fullName evidence="3">Oxidoreductase</fullName>
    </submittedName>
</protein>
<dbReference type="EMBL" id="CP025583">
    <property type="protein sequence ID" value="AUM74853.1"/>
    <property type="molecule type" value="Genomic_DNA"/>
</dbReference>
<dbReference type="Pfam" id="PF13561">
    <property type="entry name" value="adh_short_C2"/>
    <property type="match status" value="1"/>
</dbReference>
<accession>A0A2K9MGV5</accession>
<sequence length="251" mass="26242">MDFSNRIVLVTGSASGIGRAIAHRFAEAGAQLVLHGLNQQDATETVARELQDKGARTLQTDGDLTDPEVVRAIAAQIQDHAGRLDVLVNCAGASPLKNRLEDMPLADWNRVIAINLTSQMLMCQAALPLLRKSDAPAIVNISSSVTRVGGVPGGIAYTAAKGGVDAFNRALARELAPEGIRVNAVAPGLVESDFHPFSAKANYTSVVDLIPMGRIGEPADLAGPVVFLASKDAGWVTGEIVEATGGMRLSV</sequence>
<gene>
    <name evidence="3" type="ORF">CYR75_11705</name>
</gene>
<reference evidence="4" key="1">
    <citation type="submission" date="2017-12" db="EMBL/GenBank/DDBJ databases">
        <title>Genomic analysis of Paracoccus sp. CBA4604.</title>
        <authorList>
            <person name="Roh S.W."/>
            <person name="Kim J.Y."/>
            <person name="Kim J.S."/>
        </authorList>
    </citation>
    <scope>NUCLEOTIDE SEQUENCE [LARGE SCALE GENOMIC DNA]</scope>
    <source>
        <strain evidence="4">CBA4604</strain>
    </source>
</reference>
<dbReference type="PRINTS" id="PR00080">
    <property type="entry name" value="SDRFAMILY"/>
</dbReference>
<dbReference type="InterPro" id="IPR002347">
    <property type="entry name" value="SDR_fam"/>
</dbReference>
<dbReference type="PROSITE" id="PS00061">
    <property type="entry name" value="ADH_SHORT"/>
    <property type="match status" value="1"/>
</dbReference>
<dbReference type="OrthoDB" id="198783at2"/>
<dbReference type="InterPro" id="IPR036291">
    <property type="entry name" value="NAD(P)-bd_dom_sf"/>
</dbReference>
<comment type="similarity">
    <text evidence="1">Belongs to the short-chain dehydrogenases/reductases (SDR) family.</text>
</comment>
<dbReference type="PRINTS" id="PR00081">
    <property type="entry name" value="GDHRDH"/>
</dbReference>
<evidence type="ECO:0000313" key="4">
    <source>
        <dbReference type="Proteomes" id="UP000234882"/>
    </source>
</evidence>
<dbReference type="Gene3D" id="3.40.50.720">
    <property type="entry name" value="NAD(P)-binding Rossmann-like Domain"/>
    <property type="match status" value="1"/>
</dbReference>
<feature type="domain" description="Ketoreductase" evidence="2">
    <location>
        <begin position="6"/>
        <end position="188"/>
    </location>
</feature>
<dbReference type="InterPro" id="IPR020904">
    <property type="entry name" value="Sc_DH/Rdtase_CS"/>
</dbReference>
<dbReference type="InterPro" id="IPR057326">
    <property type="entry name" value="KR_dom"/>
</dbReference>
<dbReference type="KEGG" id="paru:CYR75_11705"/>
<dbReference type="RefSeq" id="WP_101500198.1">
    <property type="nucleotide sequence ID" value="NZ_CP025583.1"/>
</dbReference>
<dbReference type="PANTHER" id="PTHR42760:SF40">
    <property type="entry name" value="3-OXOACYL-[ACYL-CARRIER-PROTEIN] REDUCTASE, CHLOROPLASTIC"/>
    <property type="match status" value="1"/>
</dbReference>
<dbReference type="AlphaFoldDB" id="A0A2K9MGV5"/>
<dbReference type="FunFam" id="3.40.50.720:FF:000084">
    <property type="entry name" value="Short-chain dehydrogenase reductase"/>
    <property type="match status" value="1"/>
</dbReference>
<keyword evidence="4" id="KW-1185">Reference proteome</keyword>
<proteinExistence type="inferred from homology"/>
<dbReference type="SUPFAM" id="SSF51735">
    <property type="entry name" value="NAD(P)-binding Rossmann-fold domains"/>
    <property type="match status" value="1"/>
</dbReference>
<dbReference type="GO" id="GO:0030497">
    <property type="term" value="P:fatty acid elongation"/>
    <property type="evidence" value="ECO:0007669"/>
    <property type="project" value="TreeGrafter"/>
</dbReference>